<feature type="transmembrane region" description="Helical" evidence="1">
    <location>
        <begin position="134"/>
        <end position="154"/>
    </location>
</feature>
<evidence type="ECO:0000313" key="3">
    <source>
        <dbReference type="Proteomes" id="UP000789375"/>
    </source>
</evidence>
<keyword evidence="1" id="KW-0472">Membrane</keyword>
<feature type="transmembrane region" description="Helical" evidence="1">
    <location>
        <begin position="81"/>
        <end position="99"/>
    </location>
</feature>
<accession>A0A9N8VGX8</accession>
<keyword evidence="1" id="KW-1133">Transmembrane helix</keyword>
<dbReference type="AlphaFoldDB" id="A0A9N8VGX8"/>
<evidence type="ECO:0000313" key="2">
    <source>
        <dbReference type="EMBL" id="CAG8452704.1"/>
    </source>
</evidence>
<gene>
    <name evidence="2" type="ORF">FMOSSE_LOCUS1610</name>
</gene>
<feature type="transmembrane region" description="Helical" evidence="1">
    <location>
        <begin position="47"/>
        <end position="69"/>
    </location>
</feature>
<dbReference type="EMBL" id="CAJVPP010000186">
    <property type="protein sequence ID" value="CAG8452704.1"/>
    <property type="molecule type" value="Genomic_DNA"/>
</dbReference>
<keyword evidence="3" id="KW-1185">Reference proteome</keyword>
<dbReference type="Proteomes" id="UP000789375">
    <property type="component" value="Unassembled WGS sequence"/>
</dbReference>
<feature type="transmembrane region" description="Helical" evidence="1">
    <location>
        <begin position="7"/>
        <end position="27"/>
    </location>
</feature>
<keyword evidence="1" id="KW-0812">Transmembrane</keyword>
<name>A0A9N8VGX8_FUNMO</name>
<organism evidence="2 3">
    <name type="scientific">Funneliformis mosseae</name>
    <name type="common">Endomycorrhizal fungus</name>
    <name type="synonym">Glomus mosseae</name>
    <dbReference type="NCBI Taxonomy" id="27381"/>
    <lineage>
        <taxon>Eukaryota</taxon>
        <taxon>Fungi</taxon>
        <taxon>Fungi incertae sedis</taxon>
        <taxon>Mucoromycota</taxon>
        <taxon>Glomeromycotina</taxon>
        <taxon>Glomeromycetes</taxon>
        <taxon>Glomerales</taxon>
        <taxon>Glomeraceae</taxon>
        <taxon>Funneliformis</taxon>
    </lineage>
</organism>
<sequence length="196" mass="22730">MNRRNVLFAFQFFGLMSLNLVCLGAFIAKYIYLRQLEFQIPLNKLEYAYLGLIMGTLLKDVTFTCAMLRGSMNVLHPRKQIISHSLLLIAWMVITGLYTKFELNQKLPLMCPSNFDYEKKEFMTACKFRRLSMIMMWLYAGAFGLSVLSVWICFKNMSEDYDEPNSSSPPRTTTDEEKFQFAPKLSKNNFISPISS</sequence>
<proteinExistence type="predicted"/>
<reference evidence="2" key="1">
    <citation type="submission" date="2021-06" db="EMBL/GenBank/DDBJ databases">
        <authorList>
            <person name="Kallberg Y."/>
            <person name="Tangrot J."/>
            <person name="Rosling A."/>
        </authorList>
    </citation>
    <scope>NUCLEOTIDE SEQUENCE</scope>
    <source>
        <strain evidence="2">87-6 pot B 2015</strain>
    </source>
</reference>
<comment type="caution">
    <text evidence="2">The sequence shown here is derived from an EMBL/GenBank/DDBJ whole genome shotgun (WGS) entry which is preliminary data.</text>
</comment>
<evidence type="ECO:0000256" key="1">
    <source>
        <dbReference type="SAM" id="Phobius"/>
    </source>
</evidence>
<protein>
    <submittedName>
        <fullName evidence="2">4634_t:CDS:1</fullName>
    </submittedName>
</protein>